<dbReference type="Gramene" id="rna31681">
    <property type="protein sequence ID" value="RHN56302.1"/>
    <property type="gene ID" value="gene31681"/>
</dbReference>
<reference evidence="2" key="1">
    <citation type="journal article" date="2018" name="Nat. Plants">
        <title>Whole-genome landscape of Medicago truncatula symbiotic genes.</title>
        <authorList>
            <person name="Pecrix Y."/>
            <person name="Gamas P."/>
            <person name="Carrere S."/>
        </authorList>
    </citation>
    <scope>NUCLEOTIDE SEQUENCE</scope>
    <source>
        <tissue evidence="2">Leaves</tissue>
    </source>
</reference>
<feature type="transmembrane region" description="Helical" evidence="1">
    <location>
        <begin position="7"/>
        <end position="27"/>
    </location>
</feature>
<organism evidence="2">
    <name type="scientific">Medicago truncatula</name>
    <name type="common">Barrel medic</name>
    <name type="synonym">Medicago tribuloides</name>
    <dbReference type="NCBI Taxonomy" id="3880"/>
    <lineage>
        <taxon>Eukaryota</taxon>
        <taxon>Viridiplantae</taxon>
        <taxon>Streptophyta</taxon>
        <taxon>Embryophyta</taxon>
        <taxon>Tracheophyta</taxon>
        <taxon>Spermatophyta</taxon>
        <taxon>Magnoliopsida</taxon>
        <taxon>eudicotyledons</taxon>
        <taxon>Gunneridae</taxon>
        <taxon>Pentapetalae</taxon>
        <taxon>rosids</taxon>
        <taxon>fabids</taxon>
        <taxon>Fabales</taxon>
        <taxon>Fabaceae</taxon>
        <taxon>Papilionoideae</taxon>
        <taxon>50 kb inversion clade</taxon>
        <taxon>NPAAA clade</taxon>
        <taxon>Hologalegina</taxon>
        <taxon>IRL clade</taxon>
        <taxon>Trifolieae</taxon>
        <taxon>Medicago</taxon>
    </lineage>
</organism>
<protein>
    <recommendedName>
        <fullName evidence="3">Transmembrane protein</fullName>
    </recommendedName>
</protein>
<keyword evidence="1" id="KW-0812">Transmembrane</keyword>
<evidence type="ECO:0000256" key="1">
    <source>
        <dbReference type="SAM" id="Phobius"/>
    </source>
</evidence>
<dbReference type="AlphaFoldDB" id="A0A396HSH4"/>
<comment type="caution">
    <text evidence="2">The sequence shown here is derived from an EMBL/GenBank/DDBJ whole genome shotgun (WGS) entry which is preliminary data.</text>
</comment>
<proteinExistence type="predicted"/>
<keyword evidence="1" id="KW-0472">Membrane</keyword>
<dbReference type="EMBL" id="PSQE01000005">
    <property type="protein sequence ID" value="RHN56302.1"/>
    <property type="molecule type" value="Genomic_DNA"/>
</dbReference>
<name>A0A396HSH4_MEDTR</name>
<gene>
    <name evidence="2" type="ORF">MtrunA17_Chr5g0427991</name>
</gene>
<accession>A0A396HSH4</accession>
<sequence length="52" mass="5706">MIITSRIFLLNLSVTTIIVDILTVSLASSRTNSSFVTSLVKMICISNFRVSV</sequence>
<evidence type="ECO:0000313" key="2">
    <source>
        <dbReference type="EMBL" id="RHN56302.1"/>
    </source>
</evidence>
<keyword evidence="1" id="KW-1133">Transmembrane helix</keyword>
<evidence type="ECO:0008006" key="3">
    <source>
        <dbReference type="Google" id="ProtNLM"/>
    </source>
</evidence>
<dbReference type="Proteomes" id="UP000265566">
    <property type="component" value="Chromosome 5"/>
</dbReference>